<reference evidence="1 2" key="1">
    <citation type="journal article" date="2020" name="G3 (Bethesda)">
        <title>Genetic Underpinnings of Host Manipulation by Ophiocordyceps as Revealed by Comparative Transcriptomics.</title>
        <authorList>
            <person name="Will I."/>
            <person name="Das B."/>
            <person name="Trinh T."/>
            <person name="Brachmann A."/>
            <person name="Ohm R.A."/>
            <person name="de Bekker C."/>
        </authorList>
    </citation>
    <scope>NUCLEOTIDE SEQUENCE [LARGE SCALE GENOMIC DNA]</scope>
    <source>
        <strain evidence="1 2">EC05</strain>
    </source>
</reference>
<dbReference type="EMBL" id="JAACLJ010000004">
    <property type="protein sequence ID" value="KAF4587815.1"/>
    <property type="molecule type" value="Genomic_DNA"/>
</dbReference>
<proteinExistence type="predicted"/>
<protein>
    <submittedName>
        <fullName evidence="1">Fatty acid synthase S-acetyltransferase</fullName>
    </submittedName>
</protein>
<keyword evidence="1" id="KW-0808">Transferase</keyword>
<name>A0A8H4Q750_9HYPO</name>
<dbReference type="Proteomes" id="UP000562929">
    <property type="component" value="Unassembled WGS sequence"/>
</dbReference>
<dbReference type="InterPro" id="IPR016035">
    <property type="entry name" value="Acyl_Trfase/lysoPLipase"/>
</dbReference>
<accession>A0A8H4Q750</accession>
<comment type="caution">
    <text evidence="1">The sequence shown here is derived from an EMBL/GenBank/DDBJ whole genome shotgun (WGS) entry which is preliminary data.</text>
</comment>
<organism evidence="1 2">
    <name type="scientific">Ophiocordyceps camponoti-floridani</name>
    <dbReference type="NCBI Taxonomy" id="2030778"/>
    <lineage>
        <taxon>Eukaryota</taxon>
        <taxon>Fungi</taxon>
        <taxon>Dikarya</taxon>
        <taxon>Ascomycota</taxon>
        <taxon>Pezizomycotina</taxon>
        <taxon>Sordariomycetes</taxon>
        <taxon>Hypocreomycetidae</taxon>
        <taxon>Hypocreales</taxon>
        <taxon>Ophiocordycipitaceae</taxon>
        <taxon>Ophiocordyceps</taxon>
    </lineage>
</organism>
<evidence type="ECO:0000313" key="1">
    <source>
        <dbReference type="EMBL" id="KAF4587815.1"/>
    </source>
</evidence>
<dbReference type="InterPro" id="IPR001227">
    <property type="entry name" value="Ac_transferase_dom_sf"/>
</dbReference>
<evidence type="ECO:0000313" key="2">
    <source>
        <dbReference type="Proteomes" id="UP000562929"/>
    </source>
</evidence>
<dbReference type="AlphaFoldDB" id="A0A8H4Q750"/>
<dbReference type="Gene3D" id="3.40.366.10">
    <property type="entry name" value="Malonyl-Coenzyme A Acyl Carrier Protein, domain 2"/>
    <property type="match status" value="1"/>
</dbReference>
<gene>
    <name evidence="1" type="ORF">GQ602_004508</name>
</gene>
<dbReference type="SUPFAM" id="SSF52151">
    <property type="entry name" value="FabD/lysophospholipase-like"/>
    <property type="match status" value="1"/>
</dbReference>
<keyword evidence="2" id="KW-1185">Reference proteome</keyword>
<dbReference type="GO" id="GO:0016740">
    <property type="term" value="F:transferase activity"/>
    <property type="evidence" value="ECO:0007669"/>
    <property type="project" value="UniProtKB-KW"/>
</dbReference>
<sequence length="126" mass="13700">MDPQHRLHAIEDSGAPLDDVAGSATSVFVGAFMYDHLVMPAAAEVVATTLLSYPYFMGPLEHDLVESLAMIRGKPTDIPLYSKVTAALEPEHIWTLIDNGFNLFVEVGPGPVLLSSTREIRPGRKP</sequence>